<reference evidence="1" key="2">
    <citation type="submission" date="2023-05" db="EMBL/GenBank/DDBJ databases">
        <authorList>
            <person name="Schelkunov M.I."/>
        </authorList>
    </citation>
    <scope>NUCLEOTIDE SEQUENCE</scope>
    <source>
        <strain evidence="1">Hsosn_3</strain>
        <tissue evidence="1">Leaf</tissue>
    </source>
</reference>
<dbReference type="GO" id="GO:0016765">
    <property type="term" value="F:transferase activity, transferring alkyl or aryl (other than methyl) groups"/>
    <property type="evidence" value="ECO:0007669"/>
    <property type="project" value="InterPro"/>
</dbReference>
<evidence type="ECO:0000313" key="2">
    <source>
        <dbReference type="Proteomes" id="UP001237642"/>
    </source>
</evidence>
<dbReference type="Gene3D" id="3.40.1180.10">
    <property type="entry name" value="Decaprenyl diphosphate synthase-like"/>
    <property type="match status" value="1"/>
</dbReference>
<evidence type="ECO:0000313" key="1">
    <source>
        <dbReference type="EMBL" id="KAK1396668.1"/>
    </source>
</evidence>
<name>A0AAD8J3V0_9APIA</name>
<dbReference type="InterPro" id="IPR036424">
    <property type="entry name" value="UPP_synth-like_sf"/>
</dbReference>
<keyword evidence="2" id="KW-1185">Reference proteome</keyword>
<sequence>MISLGSISALPPLVKDTLSLDTNKNHSSSVVIGGRKNESSVQHSSCLSKFHEVIPTTEIPQQPKLHEAIPTTEIPQLPKRLRPELMPNHVAIIMDGNRRPKEEVSFLLQLIEEVLKSDLEEFMRSGNRISVMGNKKNALQIIARIHSSSRRDNKGQHWNSTKLSNQLYMEVDTTLLYKLAKQSVEKP</sequence>
<reference evidence="1" key="1">
    <citation type="submission" date="2023-02" db="EMBL/GenBank/DDBJ databases">
        <title>Genome of toxic invasive species Heracleum sosnowskyi carries increased number of genes despite the absence of recent whole-genome duplications.</title>
        <authorList>
            <person name="Schelkunov M."/>
            <person name="Shtratnikova V."/>
            <person name="Makarenko M."/>
            <person name="Klepikova A."/>
            <person name="Omelchenko D."/>
            <person name="Novikova G."/>
            <person name="Obukhova E."/>
            <person name="Bogdanov V."/>
            <person name="Penin A."/>
            <person name="Logacheva M."/>
        </authorList>
    </citation>
    <scope>NUCLEOTIDE SEQUENCE</scope>
    <source>
        <strain evidence="1">Hsosn_3</strain>
        <tissue evidence="1">Leaf</tissue>
    </source>
</reference>
<protein>
    <submittedName>
        <fullName evidence="1">Uncharacterized protein</fullName>
    </submittedName>
</protein>
<dbReference type="Proteomes" id="UP001237642">
    <property type="component" value="Unassembled WGS sequence"/>
</dbReference>
<dbReference type="EMBL" id="JAUIZM010000002">
    <property type="protein sequence ID" value="KAK1396668.1"/>
    <property type="molecule type" value="Genomic_DNA"/>
</dbReference>
<accession>A0AAD8J3V0</accession>
<comment type="caution">
    <text evidence="1">The sequence shown here is derived from an EMBL/GenBank/DDBJ whole genome shotgun (WGS) entry which is preliminary data.</text>
</comment>
<gene>
    <name evidence="1" type="ORF">POM88_006531</name>
</gene>
<dbReference type="AlphaFoldDB" id="A0AAD8J3V0"/>
<dbReference type="SUPFAM" id="SSF64005">
    <property type="entry name" value="Undecaprenyl diphosphate synthase"/>
    <property type="match status" value="1"/>
</dbReference>
<organism evidence="1 2">
    <name type="scientific">Heracleum sosnowskyi</name>
    <dbReference type="NCBI Taxonomy" id="360622"/>
    <lineage>
        <taxon>Eukaryota</taxon>
        <taxon>Viridiplantae</taxon>
        <taxon>Streptophyta</taxon>
        <taxon>Embryophyta</taxon>
        <taxon>Tracheophyta</taxon>
        <taxon>Spermatophyta</taxon>
        <taxon>Magnoliopsida</taxon>
        <taxon>eudicotyledons</taxon>
        <taxon>Gunneridae</taxon>
        <taxon>Pentapetalae</taxon>
        <taxon>asterids</taxon>
        <taxon>campanulids</taxon>
        <taxon>Apiales</taxon>
        <taxon>Apiaceae</taxon>
        <taxon>Apioideae</taxon>
        <taxon>apioid superclade</taxon>
        <taxon>Tordylieae</taxon>
        <taxon>Tordyliinae</taxon>
        <taxon>Heracleum</taxon>
    </lineage>
</organism>
<proteinExistence type="predicted"/>